<feature type="compositionally biased region" description="Low complexity" evidence="2">
    <location>
        <begin position="183"/>
        <end position="195"/>
    </location>
</feature>
<dbReference type="InterPro" id="IPR001867">
    <property type="entry name" value="OmpR/PhoB-type_DNA-bd"/>
</dbReference>
<dbReference type="InterPro" id="IPR036388">
    <property type="entry name" value="WH-like_DNA-bd_sf"/>
</dbReference>
<feature type="domain" description="OmpR/PhoB-type" evidence="3">
    <location>
        <begin position="220"/>
        <end position="294"/>
    </location>
</feature>
<dbReference type="Pfam" id="PF00486">
    <property type="entry name" value="Trans_reg_C"/>
    <property type="match status" value="1"/>
</dbReference>
<keyword evidence="5" id="KW-1185">Reference proteome</keyword>
<keyword evidence="1" id="KW-0238">DNA-binding</keyword>
<organism evidence="4 5">
    <name type="scientific">Bordetella genomosp. 10</name>
    <dbReference type="NCBI Taxonomy" id="1416804"/>
    <lineage>
        <taxon>Bacteria</taxon>
        <taxon>Pseudomonadati</taxon>
        <taxon>Pseudomonadota</taxon>
        <taxon>Betaproteobacteria</taxon>
        <taxon>Burkholderiales</taxon>
        <taxon>Alcaligenaceae</taxon>
        <taxon>Bordetella</taxon>
    </lineage>
</organism>
<sequence length="302" mass="32159">MSEIDVTLLQLSSAAPQGVAEMLRLSNLCIDSGFHTTVSTDPADLAKRRQSGRPAIVVIESLGSSDYDVQALVSILRCRQRVGVIMIVADDSAARSRALNWGADLCLSYPVDADEFRSAVHAVARRCAPAAGSRDEGEGEARRFAPIGEARREHRPPAIRMIDPGSFQHAGSSHRSAPPYPSPHSDASDLSLPSDLPDAAAAPTTWLLTSSGWSLRSPEGATIALTATERVLMSSLFAAQPSVVSHEELQAQCGYAGAASRNPVASAISRLKRKCQADGVWLPIDNSRGNGYRFGARCAIEN</sequence>
<dbReference type="SUPFAM" id="SSF52172">
    <property type="entry name" value="CheY-like"/>
    <property type="match status" value="1"/>
</dbReference>
<comment type="caution">
    <text evidence="4">The sequence shown here is derived from an EMBL/GenBank/DDBJ whole genome shotgun (WGS) entry which is preliminary data.</text>
</comment>
<dbReference type="CDD" id="cd00383">
    <property type="entry name" value="trans_reg_C"/>
    <property type="match status" value="1"/>
</dbReference>
<protein>
    <recommendedName>
        <fullName evidence="3">OmpR/PhoB-type domain-containing protein</fullName>
    </recommendedName>
</protein>
<evidence type="ECO:0000259" key="3">
    <source>
        <dbReference type="SMART" id="SM00862"/>
    </source>
</evidence>
<dbReference type="InterPro" id="IPR011006">
    <property type="entry name" value="CheY-like_superfamily"/>
</dbReference>
<dbReference type="Gene3D" id="1.10.10.10">
    <property type="entry name" value="Winged helix-like DNA-binding domain superfamily/Winged helix DNA-binding domain"/>
    <property type="match status" value="1"/>
</dbReference>
<reference evidence="5" key="1">
    <citation type="submission" date="2017-05" db="EMBL/GenBank/DDBJ databases">
        <title>Complete and WGS of Bordetella genogroups.</title>
        <authorList>
            <person name="Spilker T."/>
            <person name="Lipuma J."/>
        </authorList>
    </citation>
    <scope>NUCLEOTIDE SEQUENCE [LARGE SCALE GENOMIC DNA]</scope>
    <source>
        <strain evidence="5">AU16122</strain>
    </source>
</reference>
<evidence type="ECO:0000256" key="1">
    <source>
        <dbReference type="ARBA" id="ARBA00023125"/>
    </source>
</evidence>
<dbReference type="GO" id="GO:0006355">
    <property type="term" value="P:regulation of DNA-templated transcription"/>
    <property type="evidence" value="ECO:0007669"/>
    <property type="project" value="InterPro"/>
</dbReference>
<dbReference type="SMART" id="SM00862">
    <property type="entry name" value="Trans_reg_C"/>
    <property type="match status" value="1"/>
</dbReference>
<evidence type="ECO:0000256" key="2">
    <source>
        <dbReference type="SAM" id="MobiDB-lite"/>
    </source>
</evidence>
<dbReference type="EMBL" id="NEVM01000002">
    <property type="protein sequence ID" value="OZI34748.1"/>
    <property type="molecule type" value="Genomic_DNA"/>
</dbReference>
<feature type="compositionally biased region" description="Basic and acidic residues" evidence="2">
    <location>
        <begin position="133"/>
        <end position="156"/>
    </location>
</feature>
<evidence type="ECO:0000313" key="5">
    <source>
        <dbReference type="Proteomes" id="UP000216020"/>
    </source>
</evidence>
<dbReference type="OrthoDB" id="9149764at2"/>
<gene>
    <name evidence="4" type="ORF">CAL29_14860</name>
</gene>
<dbReference type="InterPro" id="IPR016032">
    <property type="entry name" value="Sig_transdc_resp-reg_C-effctor"/>
</dbReference>
<dbReference type="GO" id="GO:0003677">
    <property type="term" value="F:DNA binding"/>
    <property type="evidence" value="ECO:0007669"/>
    <property type="project" value="UniProtKB-KW"/>
</dbReference>
<name>A0A261SBG4_9BORD</name>
<dbReference type="GO" id="GO:0000160">
    <property type="term" value="P:phosphorelay signal transduction system"/>
    <property type="evidence" value="ECO:0007669"/>
    <property type="project" value="InterPro"/>
</dbReference>
<accession>A0A261SBG4</accession>
<proteinExistence type="predicted"/>
<feature type="region of interest" description="Disordered" evidence="2">
    <location>
        <begin position="129"/>
        <end position="195"/>
    </location>
</feature>
<dbReference type="SUPFAM" id="SSF46894">
    <property type="entry name" value="C-terminal effector domain of the bipartite response regulators"/>
    <property type="match status" value="1"/>
</dbReference>
<dbReference type="AlphaFoldDB" id="A0A261SBG4"/>
<dbReference type="RefSeq" id="WP_094853741.1">
    <property type="nucleotide sequence ID" value="NZ_NEVM01000002.1"/>
</dbReference>
<dbReference type="Proteomes" id="UP000216020">
    <property type="component" value="Unassembled WGS sequence"/>
</dbReference>
<evidence type="ECO:0000313" key="4">
    <source>
        <dbReference type="EMBL" id="OZI34748.1"/>
    </source>
</evidence>
<dbReference type="Gene3D" id="3.40.50.2300">
    <property type="match status" value="1"/>
</dbReference>